<evidence type="ECO:0000313" key="1">
    <source>
        <dbReference type="EMBL" id="GAA0140283.1"/>
    </source>
</evidence>
<reference evidence="1 2" key="1">
    <citation type="submission" date="2024-01" db="EMBL/GenBank/DDBJ databases">
        <title>The complete chloroplast genome sequence of Lithospermum erythrorhizon: insights into the phylogenetic relationship among Boraginaceae species and the maternal lineages of purple gromwells.</title>
        <authorList>
            <person name="Okada T."/>
            <person name="Watanabe K."/>
        </authorList>
    </citation>
    <scope>NUCLEOTIDE SEQUENCE [LARGE SCALE GENOMIC DNA]</scope>
</reference>
<comment type="caution">
    <text evidence="1">The sequence shown here is derived from an EMBL/GenBank/DDBJ whole genome shotgun (WGS) entry which is preliminary data.</text>
</comment>
<keyword evidence="2" id="KW-1185">Reference proteome</keyword>
<sequence length="204" mass="22698">MEFYTSSVRALQARHQLLNREAAIVDQAVWSTDVVGAHYSDLEDQSETSSIGAFVVLEAAASLWEDGFDSVDQHIRGGLRWCSVCSSICPHRLFYLPMQVLLRLVHHLLQDIVKGLVKAVFSKARHVRDARCGVVPPEVHDRLTAILTSLVELSSKLQHETEAIGSVIVRESVITGLEAEHAEHAEFVLKTTSFEKSLEKGKEI</sequence>
<dbReference type="AlphaFoldDB" id="A0AAV3NRA3"/>
<accession>A0AAV3NRA3</accession>
<evidence type="ECO:0000313" key="2">
    <source>
        <dbReference type="Proteomes" id="UP001454036"/>
    </source>
</evidence>
<proteinExistence type="predicted"/>
<name>A0AAV3NRA3_LITER</name>
<organism evidence="1 2">
    <name type="scientific">Lithospermum erythrorhizon</name>
    <name type="common">Purple gromwell</name>
    <name type="synonym">Lithospermum officinale var. erythrorhizon</name>
    <dbReference type="NCBI Taxonomy" id="34254"/>
    <lineage>
        <taxon>Eukaryota</taxon>
        <taxon>Viridiplantae</taxon>
        <taxon>Streptophyta</taxon>
        <taxon>Embryophyta</taxon>
        <taxon>Tracheophyta</taxon>
        <taxon>Spermatophyta</taxon>
        <taxon>Magnoliopsida</taxon>
        <taxon>eudicotyledons</taxon>
        <taxon>Gunneridae</taxon>
        <taxon>Pentapetalae</taxon>
        <taxon>asterids</taxon>
        <taxon>lamiids</taxon>
        <taxon>Boraginales</taxon>
        <taxon>Boraginaceae</taxon>
        <taxon>Boraginoideae</taxon>
        <taxon>Lithospermeae</taxon>
        <taxon>Lithospermum</taxon>
    </lineage>
</organism>
<dbReference type="Proteomes" id="UP001454036">
    <property type="component" value="Unassembled WGS sequence"/>
</dbReference>
<gene>
    <name evidence="1" type="ORF">LIER_01663</name>
</gene>
<protein>
    <submittedName>
        <fullName evidence="1">Uncharacterized protein</fullName>
    </submittedName>
</protein>
<dbReference type="EMBL" id="BAABME010000166">
    <property type="protein sequence ID" value="GAA0140283.1"/>
    <property type="molecule type" value="Genomic_DNA"/>
</dbReference>